<keyword evidence="4 11" id="KW-0812">Transmembrane</keyword>
<dbReference type="PROSITE" id="PS00036">
    <property type="entry name" value="BZIP_BASIC"/>
    <property type="match status" value="1"/>
</dbReference>
<dbReference type="PROSITE" id="PS50217">
    <property type="entry name" value="BZIP"/>
    <property type="match status" value="1"/>
</dbReference>
<evidence type="ECO:0000313" key="17">
    <source>
        <dbReference type="Proteomes" id="UP000436088"/>
    </source>
</evidence>
<evidence type="ECO:0000256" key="10">
    <source>
        <dbReference type="ARBA" id="ARBA00023242"/>
    </source>
</evidence>
<evidence type="ECO:0000256" key="5">
    <source>
        <dbReference type="ARBA" id="ARBA00023015"/>
    </source>
</evidence>
<dbReference type="InterPro" id="IPR046347">
    <property type="entry name" value="bZIP_sf"/>
</dbReference>
<feature type="domain" description="DOG1" evidence="15">
    <location>
        <begin position="261"/>
        <end position="470"/>
    </location>
</feature>
<evidence type="ECO:0000256" key="4">
    <source>
        <dbReference type="ARBA" id="ARBA00022692"/>
    </source>
</evidence>
<evidence type="ECO:0000256" key="13">
    <source>
        <dbReference type="SAM" id="Coils"/>
    </source>
</evidence>
<sequence>MAEEKKAQSFGFGQRSSLLSMAVPLYACYLCHPTHRYDQGSFKMLTNKATEANNMKPLPLYQKALCGLTAGAIGACVGSPAFLALIRMQADATLPVALHPNYSNAFHALYRIVSDEGVLALCMNSSAAELPARMAIYEQFHHISRSGDAFDDGNDSTIVPSDVRQKNKAEYISRNQVEPSISDQETNKPSNMIQRRLAQNREAARKCRLRKKAYVQQLESSHLKLAQLEQELERARQQGVYLSGAPDAGSFGLPTTVNSGITAFEMEYAHWIEEQNRQICELRTILQAHITDINLRILVESGLNHYCNLFRMKADAAKADVFYLISGIWRTSAERFFHWIGGFRPSEILNVVVPQIEPLTDQQHLEVCNLRQSSLQTEDALSQGVDKLQQSLAEGVASDLCSGNFRAQMVDVIDKLEALENFVSQADHLRQQTLQQMVRILTTRQAARGFLAMGEYFHRLRALSSLWGARPRESA</sequence>
<protein>
    <submittedName>
        <fullName evidence="16">Transcription factor TGA1</fullName>
    </submittedName>
</protein>
<dbReference type="Pfam" id="PF00153">
    <property type="entry name" value="Mito_carr"/>
    <property type="match status" value="1"/>
</dbReference>
<dbReference type="SMART" id="SM00338">
    <property type="entry name" value="BRLZ"/>
    <property type="match status" value="1"/>
</dbReference>
<keyword evidence="6" id="KW-0238">DNA-binding</keyword>
<dbReference type="InterPro" id="IPR025422">
    <property type="entry name" value="TGA_domain"/>
</dbReference>
<reference evidence="16" key="1">
    <citation type="submission" date="2019-09" db="EMBL/GenBank/DDBJ databases">
        <title>Draft genome information of white flower Hibiscus syriacus.</title>
        <authorList>
            <person name="Kim Y.-M."/>
        </authorList>
    </citation>
    <scope>NUCLEOTIDE SEQUENCE [LARGE SCALE GENOMIC DNA]</scope>
    <source>
        <strain evidence="16">YM2019G1</strain>
    </source>
</reference>
<accession>A0A6A2XQD3</accession>
<evidence type="ECO:0000259" key="15">
    <source>
        <dbReference type="PROSITE" id="PS51806"/>
    </source>
</evidence>
<dbReference type="CDD" id="cd14708">
    <property type="entry name" value="bZIP_HBP1b-like"/>
    <property type="match status" value="1"/>
</dbReference>
<dbReference type="Pfam" id="PF00170">
    <property type="entry name" value="bZIP_1"/>
    <property type="match status" value="1"/>
</dbReference>
<keyword evidence="9" id="KW-0804">Transcription</keyword>
<dbReference type="AlphaFoldDB" id="A0A6A2XQD3"/>
<evidence type="ECO:0000256" key="7">
    <source>
        <dbReference type="ARBA" id="ARBA00023136"/>
    </source>
</evidence>
<evidence type="ECO:0000256" key="1">
    <source>
        <dbReference type="ARBA" id="ARBA00004123"/>
    </source>
</evidence>
<evidence type="ECO:0000256" key="9">
    <source>
        <dbReference type="ARBA" id="ARBA00023163"/>
    </source>
</evidence>
<dbReference type="PROSITE" id="PS51806">
    <property type="entry name" value="DOG1"/>
    <property type="match status" value="1"/>
</dbReference>
<dbReference type="GO" id="GO:0006351">
    <property type="term" value="P:DNA-templated transcription"/>
    <property type="evidence" value="ECO:0007669"/>
    <property type="project" value="InterPro"/>
</dbReference>
<dbReference type="GO" id="GO:0016020">
    <property type="term" value="C:membrane"/>
    <property type="evidence" value="ECO:0007669"/>
    <property type="project" value="UniProtKB-SubCell"/>
</dbReference>
<keyword evidence="17" id="KW-1185">Reference proteome</keyword>
<dbReference type="PROSITE" id="PS50920">
    <property type="entry name" value="SOLCAR"/>
    <property type="match status" value="1"/>
</dbReference>
<organism evidence="16 17">
    <name type="scientific">Hibiscus syriacus</name>
    <name type="common">Rose of Sharon</name>
    <dbReference type="NCBI Taxonomy" id="106335"/>
    <lineage>
        <taxon>Eukaryota</taxon>
        <taxon>Viridiplantae</taxon>
        <taxon>Streptophyta</taxon>
        <taxon>Embryophyta</taxon>
        <taxon>Tracheophyta</taxon>
        <taxon>Spermatophyta</taxon>
        <taxon>Magnoliopsida</taxon>
        <taxon>eudicotyledons</taxon>
        <taxon>Gunneridae</taxon>
        <taxon>Pentapetalae</taxon>
        <taxon>rosids</taxon>
        <taxon>malvids</taxon>
        <taxon>Malvales</taxon>
        <taxon>Malvaceae</taxon>
        <taxon>Malvoideae</taxon>
        <taxon>Hibiscus</taxon>
    </lineage>
</organism>
<evidence type="ECO:0000256" key="12">
    <source>
        <dbReference type="RuleBase" id="RU000488"/>
    </source>
</evidence>
<dbReference type="GO" id="GO:0003700">
    <property type="term" value="F:DNA-binding transcription factor activity"/>
    <property type="evidence" value="ECO:0007669"/>
    <property type="project" value="InterPro"/>
</dbReference>
<feature type="repeat" description="Solcar" evidence="11">
    <location>
        <begin position="58"/>
        <end position="149"/>
    </location>
</feature>
<comment type="subcellular location">
    <subcellularLocation>
        <location evidence="2">Membrane</location>
        <topology evidence="2">Multi-pass membrane protein</topology>
    </subcellularLocation>
    <subcellularLocation>
        <location evidence="1">Nucleus</location>
    </subcellularLocation>
</comment>
<dbReference type="GO" id="GO:0000976">
    <property type="term" value="F:transcription cis-regulatory region binding"/>
    <property type="evidence" value="ECO:0007669"/>
    <property type="project" value="UniProtKB-ARBA"/>
</dbReference>
<evidence type="ECO:0000256" key="11">
    <source>
        <dbReference type="PROSITE-ProRule" id="PRU00282"/>
    </source>
</evidence>
<dbReference type="PANTHER" id="PTHR45693">
    <property type="entry name" value="TRANSCRIPTION FACTOR TGA9"/>
    <property type="match status" value="1"/>
</dbReference>
<comment type="similarity">
    <text evidence="12">Belongs to the mitochondrial carrier (TC 2.A.29) family.</text>
</comment>
<feature type="domain" description="BZIP" evidence="14">
    <location>
        <begin position="194"/>
        <end position="234"/>
    </location>
</feature>
<dbReference type="SUPFAM" id="SSF57959">
    <property type="entry name" value="Leucine zipper domain"/>
    <property type="match status" value="1"/>
</dbReference>
<dbReference type="InterPro" id="IPR018108">
    <property type="entry name" value="MCP_transmembrane"/>
</dbReference>
<dbReference type="Gene3D" id="1.20.5.170">
    <property type="match status" value="1"/>
</dbReference>
<feature type="coiled-coil region" evidence="13">
    <location>
        <begin position="211"/>
        <end position="238"/>
    </location>
</feature>
<keyword evidence="10" id="KW-0539">Nucleus</keyword>
<dbReference type="FunFam" id="1.20.5.170:FF:000019">
    <property type="entry name" value="BZIP family transcription factor"/>
    <property type="match status" value="1"/>
</dbReference>
<comment type="similarity">
    <text evidence="3">Belongs to the bZIP family.</text>
</comment>
<dbReference type="EMBL" id="VEPZ02001771">
    <property type="protein sequence ID" value="KAE8656084.1"/>
    <property type="molecule type" value="Genomic_DNA"/>
</dbReference>
<dbReference type="GO" id="GO:0005634">
    <property type="term" value="C:nucleus"/>
    <property type="evidence" value="ECO:0007669"/>
    <property type="project" value="UniProtKB-SubCell"/>
</dbReference>
<name>A0A6A2XQD3_HIBSY</name>
<proteinExistence type="inferred from homology"/>
<dbReference type="Gene3D" id="1.50.40.10">
    <property type="entry name" value="Mitochondrial carrier domain"/>
    <property type="match status" value="1"/>
</dbReference>
<keyword evidence="5" id="KW-0805">Transcription regulation</keyword>
<evidence type="ECO:0000256" key="8">
    <source>
        <dbReference type="ARBA" id="ARBA00023159"/>
    </source>
</evidence>
<comment type="caution">
    <text evidence="16">The sequence shown here is derived from an EMBL/GenBank/DDBJ whole genome shotgun (WGS) entry which is preliminary data.</text>
</comment>
<gene>
    <name evidence="16" type="ORF">F3Y22_tig00117010pilonHSYRG00003</name>
</gene>
<dbReference type="Pfam" id="PF14144">
    <property type="entry name" value="DOG1"/>
    <property type="match status" value="1"/>
</dbReference>
<evidence type="ECO:0000256" key="2">
    <source>
        <dbReference type="ARBA" id="ARBA00004141"/>
    </source>
</evidence>
<dbReference type="InterPro" id="IPR004827">
    <property type="entry name" value="bZIP"/>
</dbReference>
<dbReference type="PANTHER" id="PTHR45693:SF7">
    <property type="entry name" value="TRANSCRIPTION FACTOR TGA7"/>
    <property type="match status" value="1"/>
</dbReference>
<dbReference type="Proteomes" id="UP000436088">
    <property type="component" value="Unassembled WGS sequence"/>
</dbReference>
<evidence type="ECO:0000313" key="16">
    <source>
        <dbReference type="EMBL" id="KAE8656084.1"/>
    </source>
</evidence>
<evidence type="ECO:0000256" key="6">
    <source>
        <dbReference type="ARBA" id="ARBA00023125"/>
    </source>
</evidence>
<keyword evidence="12" id="KW-0813">Transport</keyword>
<dbReference type="InterPro" id="IPR023395">
    <property type="entry name" value="MCP_dom_sf"/>
</dbReference>
<evidence type="ECO:0000256" key="3">
    <source>
        <dbReference type="ARBA" id="ARBA00007163"/>
    </source>
</evidence>
<evidence type="ECO:0000259" key="14">
    <source>
        <dbReference type="PROSITE" id="PS50217"/>
    </source>
</evidence>
<keyword evidence="8" id="KW-0010">Activator</keyword>
<dbReference type="SUPFAM" id="SSF103506">
    <property type="entry name" value="Mitochondrial carrier"/>
    <property type="match status" value="1"/>
</dbReference>
<keyword evidence="13" id="KW-0175">Coiled coil</keyword>
<keyword evidence="7 11" id="KW-0472">Membrane</keyword>